<dbReference type="Proteomes" id="UP001319200">
    <property type="component" value="Unassembled WGS sequence"/>
</dbReference>
<reference evidence="1 2" key="1">
    <citation type="submission" date="2021-05" db="EMBL/GenBank/DDBJ databases">
        <title>A Polyphasic approach of four new species of the genus Ohtaekwangia: Ohtaekwangia histidinii sp. nov., Ohtaekwangia cretensis sp. nov., Ohtaekwangia indiensis sp. nov., Ohtaekwangia reichenbachii sp. nov. from diverse environment.</title>
        <authorList>
            <person name="Octaviana S."/>
        </authorList>
    </citation>
    <scope>NUCLEOTIDE SEQUENCE [LARGE SCALE GENOMIC DNA]</scope>
    <source>
        <strain evidence="1 2">PWU4</strain>
    </source>
</reference>
<organism evidence="1 2">
    <name type="scientific">Chryseosolibacter histidini</name>
    <dbReference type="NCBI Taxonomy" id="2782349"/>
    <lineage>
        <taxon>Bacteria</taxon>
        <taxon>Pseudomonadati</taxon>
        <taxon>Bacteroidota</taxon>
        <taxon>Cytophagia</taxon>
        <taxon>Cytophagales</taxon>
        <taxon>Chryseotaleaceae</taxon>
        <taxon>Chryseosolibacter</taxon>
    </lineage>
</organism>
<dbReference type="EMBL" id="JAHESF010000006">
    <property type="protein sequence ID" value="MBT1696761.1"/>
    <property type="molecule type" value="Genomic_DNA"/>
</dbReference>
<dbReference type="AlphaFoldDB" id="A0AAP2DI64"/>
<sequence length="81" mass="9391">MQPVRKNDIVVLSDDASGKVIDIITSSNINVLKVQKLTDNHVMYVEAHMVRLEKQCPKNYMRTVSREVVSFFFYTLTCLIR</sequence>
<evidence type="ECO:0000313" key="2">
    <source>
        <dbReference type="Proteomes" id="UP001319200"/>
    </source>
</evidence>
<proteinExistence type="predicted"/>
<accession>A0AAP2DI64</accession>
<dbReference type="RefSeq" id="WP_254162181.1">
    <property type="nucleotide sequence ID" value="NZ_JAHESF010000006.1"/>
</dbReference>
<protein>
    <submittedName>
        <fullName evidence="1">Uncharacterized protein</fullName>
    </submittedName>
</protein>
<comment type="caution">
    <text evidence="1">The sequence shown here is derived from an EMBL/GenBank/DDBJ whole genome shotgun (WGS) entry which is preliminary data.</text>
</comment>
<keyword evidence="2" id="KW-1185">Reference proteome</keyword>
<name>A0AAP2DI64_9BACT</name>
<evidence type="ECO:0000313" key="1">
    <source>
        <dbReference type="EMBL" id="MBT1696761.1"/>
    </source>
</evidence>
<gene>
    <name evidence="1" type="ORF">KK083_07740</name>
</gene>